<keyword evidence="4" id="KW-1185">Reference proteome</keyword>
<evidence type="ECO:0000313" key="4">
    <source>
        <dbReference type="Proteomes" id="UP000664466"/>
    </source>
</evidence>
<dbReference type="EMBL" id="JAFMPM010000006">
    <property type="protein sequence ID" value="MBO0613081.1"/>
    <property type="molecule type" value="Genomic_DNA"/>
</dbReference>
<dbReference type="EMBL" id="CP072748">
    <property type="protein sequence ID" value="QTX11475.1"/>
    <property type="molecule type" value="Genomic_DNA"/>
</dbReference>
<proteinExistence type="predicted"/>
<evidence type="ECO:0000313" key="2">
    <source>
        <dbReference type="EMBL" id="MBO0613081.1"/>
    </source>
</evidence>
<sequence>MPLNNSVWPIWSDGYATYSNCPLIASKDGVDGRMGRGSIDDYWVQYNSTAPDPYITNNWSQHMWGWKSAIGDYMKTSQSAYGNIDGSTNFWGYNSASKLNCADMPRLGITRDGTLGRKLFYEAKGYTVTDCYNQKTDNQVAGGFSFANYKSEIDAGNPVMLNLAGHTIVGVGYDDSTQTVYLHDTWDYATHPMAWGSSYVGMALQSVSIVHLTGRTPDTTPDTFSFINSSGVDLSALITSNEITVSGINTAANISTTGGEYSINGSSFTSSAGKVNNGNSVKVRHTSSSQALASTTTTLTIGGVSGTFSSKTAKADTTPDKFNFAAKTNAPLSTLQESGVVTITGINAPTPVSVTGGEYRINSGAYTTVAGTLNRGNNVQVRHTSASTAKKTVTTTLKVGSGNAKFTSTTMTLDTTPDKFSFAAKTKVPLSTLQESGVVTITGINTPTPVSVTGGEYRINNGTYTTVAGKLNSGDTVQVRHISASASKKTVTTTLKVGSGSAKFTSTTMTLDTTPDKFSFAAKTKVPPSTLQESGVVTITGINTPTPVSVTGGEYRINNGTYTTVAGKLNSGDTVQVRHTSASALKKTVTTTLKVGSGSAKFTSTTFGLFP</sequence>
<reference evidence="2 4" key="1">
    <citation type="submission" date="2021-03" db="EMBL/GenBank/DDBJ databases">
        <title>Draft genome and methylome analysis of Thiotrix fructosivoruns ATCC 49748.</title>
        <authorList>
            <person name="Fomenkov A."/>
            <person name="Grabovich M.Y."/>
            <person name="Roberts R.J."/>
        </authorList>
    </citation>
    <scope>NUCLEOTIDE SEQUENCE [LARGE SCALE GENOMIC DNA]</scope>
    <source>
        <strain evidence="2 4">ATCC 49748</strain>
    </source>
</reference>
<dbReference type="Proteomes" id="UP000664466">
    <property type="component" value="Unassembled WGS sequence"/>
</dbReference>
<organism evidence="3">
    <name type="scientific">Thiothrix fructosivorans</name>
    <dbReference type="NCBI Taxonomy" id="111770"/>
    <lineage>
        <taxon>Bacteria</taxon>
        <taxon>Pseudomonadati</taxon>
        <taxon>Pseudomonadota</taxon>
        <taxon>Gammaproteobacteria</taxon>
        <taxon>Thiotrichales</taxon>
        <taxon>Thiotrichaceae</taxon>
        <taxon>Thiothrix</taxon>
    </lineage>
</organism>
<accession>A0A8B0SKD4</accession>
<protein>
    <submittedName>
        <fullName evidence="3">C39 family peptidase</fullName>
    </submittedName>
</protein>
<reference evidence="3" key="2">
    <citation type="submission" date="2021-04" db="EMBL/GenBank/DDBJ databases">
        <title>Complete Genome and methylome analysis of Thiothrix fructosivorans ATCC 49748.</title>
        <authorList>
            <person name="Fomenkov A."/>
            <person name="Sun L."/>
            <person name="Vincze T."/>
            <person name="Grabovich M.Y."/>
            <person name="Roberts R.J."/>
        </authorList>
    </citation>
    <scope>NUCLEOTIDE SEQUENCE</scope>
    <source>
        <strain evidence="3">ATCC 49748</strain>
    </source>
</reference>
<dbReference type="InterPro" id="IPR039564">
    <property type="entry name" value="Peptidase_C39-like"/>
</dbReference>
<gene>
    <name evidence="3" type="ORF">J1836_003740</name>
    <name evidence="2" type="ORF">J1836_09085</name>
</gene>
<name>A0A8B0SKD4_9GAMM</name>
<dbReference type="AlphaFoldDB" id="A0A8B0SKD4"/>
<evidence type="ECO:0000259" key="1">
    <source>
        <dbReference type="Pfam" id="PF13529"/>
    </source>
</evidence>
<evidence type="ECO:0000313" key="3">
    <source>
        <dbReference type="EMBL" id="QTX11475.1"/>
    </source>
</evidence>
<dbReference type="RefSeq" id="WP_207250811.1">
    <property type="nucleotide sequence ID" value="NZ_JAFMPM010000006.1"/>
</dbReference>
<feature type="domain" description="Peptidase C39-like" evidence="1">
    <location>
        <begin position="128"/>
        <end position="186"/>
    </location>
</feature>
<dbReference type="Pfam" id="PF13529">
    <property type="entry name" value="Peptidase_C39_2"/>
    <property type="match status" value="1"/>
</dbReference>